<dbReference type="GO" id="GO:0007059">
    <property type="term" value="P:chromosome segregation"/>
    <property type="evidence" value="ECO:0007669"/>
    <property type="project" value="UniProtKB-UniRule"/>
</dbReference>
<dbReference type="AlphaFoldDB" id="A0A2U2BUH0"/>
<feature type="compositionally biased region" description="Basic and acidic residues" evidence="8">
    <location>
        <begin position="665"/>
        <end position="700"/>
    </location>
</feature>
<feature type="region of interest" description="Disordered" evidence="8">
    <location>
        <begin position="454"/>
        <end position="486"/>
    </location>
</feature>
<evidence type="ECO:0000259" key="9">
    <source>
        <dbReference type="Pfam" id="PF02463"/>
    </source>
</evidence>
<keyword evidence="3 7" id="KW-0547">Nucleotide-binding</keyword>
<keyword evidence="11" id="KW-1185">Reference proteome</keyword>
<keyword evidence="5 7" id="KW-0175">Coiled coil</keyword>
<dbReference type="PANTHER" id="PTHR43977">
    <property type="entry name" value="STRUCTURAL MAINTENANCE OF CHROMOSOMES PROTEIN 3"/>
    <property type="match status" value="1"/>
</dbReference>
<evidence type="ECO:0000256" key="8">
    <source>
        <dbReference type="SAM" id="MobiDB-lite"/>
    </source>
</evidence>
<dbReference type="PIRSF" id="PIRSF005719">
    <property type="entry name" value="SMC"/>
    <property type="match status" value="1"/>
</dbReference>
<evidence type="ECO:0000313" key="11">
    <source>
        <dbReference type="Proteomes" id="UP000245168"/>
    </source>
</evidence>
<accession>A0A2U2BUH0</accession>
<evidence type="ECO:0000256" key="6">
    <source>
        <dbReference type="ARBA" id="ARBA00023125"/>
    </source>
</evidence>
<feature type="binding site" evidence="7">
    <location>
        <begin position="32"/>
        <end position="39"/>
    </location>
    <ligand>
        <name>ATP</name>
        <dbReference type="ChEBI" id="CHEBI:30616"/>
    </ligand>
</feature>
<dbReference type="EMBL" id="QEXV01000003">
    <property type="protein sequence ID" value="PWE17637.1"/>
    <property type="molecule type" value="Genomic_DNA"/>
</dbReference>
<comment type="caution">
    <text evidence="10">The sequence shown here is derived from an EMBL/GenBank/DDBJ whole genome shotgun (WGS) entry which is preliminary data.</text>
</comment>
<name>A0A2U2BUH0_9PROT</name>
<feature type="region of interest" description="Disordered" evidence="8">
    <location>
        <begin position="730"/>
        <end position="750"/>
    </location>
</feature>
<feature type="region of interest" description="Disordered" evidence="8">
    <location>
        <begin position="796"/>
        <end position="818"/>
    </location>
</feature>
<feature type="coiled-coil region" evidence="7">
    <location>
        <begin position="942"/>
        <end position="983"/>
    </location>
</feature>
<dbReference type="GO" id="GO:0005524">
    <property type="term" value="F:ATP binding"/>
    <property type="evidence" value="ECO:0007669"/>
    <property type="project" value="UniProtKB-UniRule"/>
</dbReference>
<comment type="subunit">
    <text evidence="7">Homodimer.</text>
</comment>
<gene>
    <name evidence="7 10" type="primary">smc</name>
    <name evidence="10" type="ORF">DDZ18_08235</name>
</gene>
<dbReference type="Pfam" id="PF02463">
    <property type="entry name" value="SMC_N"/>
    <property type="match status" value="1"/>
</dbReference>
<evidence type="ECO:0000256" key="4">
    <source>
        <dbReference type="ARBA" id="ARBA00022840"/>
    </source>
</evidence>
<comment type="domain">
    <text evidence="7">Contains large globular domains required for ATP hydrolysis at each terminus and a third globular domain forming a flexible hinge near the middle of the molecule. These domains are separated by coiled-coil structures.</text>
</comment>
<dbReference type="GO" id="GO:0007062">
    <property type="term" value="P:sister chromatid cohesion"/>
    <property type="evidence" value="ECO:0007669"/>
    <property type="project" value="InterPro"/>
</dbReference>
<keyword evidence="6 7" id="KW-0238">DNA-binding</keyword>
<comment type="function">
    <text evidence="7">Required for chromosome condensation and partitioning.</text>
</comment>
<dbReference type="Proteomes" id="UP000245168">
    <property type="component" value="Unassembled WGS sequence"/>
</dbReference>
<dbReference type="FunFam" id="3.40.50.300:FF:000901">
    <property type="entry name" value="Chromosome partition protein Smc"/>
    <property type="match status" value="1"/>
</dbReference>
<feature type="domain" description="RecF/RecN/SMC N-terminal" evidence="9">
    <location>
        <begin position="4"/>
        <end position="1128"/>
    </location>
</feature>
<feature type="compositionally biased region" description="Low complexity" evidence="8">
    <location>
        <begin position="359"/>
        <end position="373"/>
    </location>
</feature>
<protein>
    <recommendedName>
        <fullName evidence="7">Chromosome partition protein Smc</fullName>
    </recommendedName>
</protein>
<sequence>MKFTQLRLAGFKSFVDPAELRIDPGLTGVIGPNGCGKSNLLEALRWVMGATSAKSLRGSGMEDVIFAGTENRPARDRAEVTLRIDNTDRTAPARFNDADELEVVRRIARGKGSDYRVNGEEVRAKDVQLLFADAGTGANSPALVRQGQISELINAKPENRRRILEEAAGVAGLRARRHEARLRLNAAEANLDRLQEVVEDLENRHGALQRQARQASRYRKLSATIRELEALLWLRRWREAGEAVDAAERELAETESVADDAARRAASATSEAEKHAAAVAPLREAEAEAAAALRRLERERDGLERDQADAEAEIERLSARIEELKAAEERETQLSAEAREALERVSSQLVRLREEAAGDADATADAEAALETAEAARGEAERELDACASAAADARARRDSARRAAEDARSRAERLERQLSEAEAALAAHRESDGPDMDALEAAVAETAQALEAARRRAETAETGLAEARERADAAREAARTAESEKTALAREIESLERLLASDDGDARALDAVRAEAGYEQALAAALGEDLEASLDAGAARRWTRKGTRAAELPDGATPLTTVVSAPDALAARLAAIGVVDADDIERLAPALKPGQRLVTRDGALRRWDGYVAEAGAPSAAAARLEHRNRLSEARRELADAKSRAETLGAQAQREADALRAAEAALRDSRDEVRQGERALRQAESELADGREREARDSAKRASLTETVERLRAEGETARNEAEAAERALAEIEEGDDGGEALEAARSRAETARRAAADARAELDSVKRDSQARRHRIAALEREEADWSRRAESAGARLEDLASQRSQASDALEAARARPGEIEARRVALMDRLGEAESAERLARDRVAQAETAQREADAAQRAAERDASAAREARAAAGATLAAAKERLSETVERVHDATGDAPEALASKADDSEYAGLSAGEIERRLDEARLSRERLGAVNLRADEEAETLQAERDEITRERDDLVEAVARLRKAVETLSREGRARLLEAFDVVNGHFQTLFATLFDGGRAELHLTESDDPLEAGLEVYACPPGKKLETMSLMSGGEQALTATALIFAVFLSNPAPVCVLDEVDAPLDDANVDRFCRMLDEMCAMTETRFLIITHNPVTMARVDRLFGVTMGERGVSQLVSVNLKSAEAMLAAE</sequence>
<evidence type="ECO:0000256" key="5">
    <source>
        <dbReference type="ARBA" id="ARBA00023054"/>
    </source>
</evidence>
<dbReference type="GO" id="GO:0006260">
    <property type="term" value="P:DNA replication"/>
    <property type="evidence" value="ECO:0007669"/>
    <property type="project" value="UniProtKB-UniRule"/>
</dbReference>
<evidence type="ECO:0000256" key="2">
    <source>
        <dbReference type="ARBA" id="ARBA00022490"/>
    </source>
</evidence>
<feature type="compositionally biased region" description="Acidic residues" evidence="8">
    <location>
        <begin position="731"/>
        <end position="740"/>
    </location>
</feature>
<dbReference type="GO" id="GO:0030261">
    <property type="term" value="P:chromosome condensation"/>
    <property type="evidence" value="ECO:0007669"/>
    <property type="project" value="InterPro"/>
</dbReference>
<dbReference type="InterPro" id="IPR011890">
    <property type="entry name" value="SMC_prok"/>
</dbReference>
<evidence type="ECO:0000256" key="1">
    <source>
        <dbReference type="ARBA" id="ARBA00004496"/>
    </source>
</evidence>
<dbReference type="HAMAP" id="MF_01894">
    <property type="entry name" value="Smc_prok"/>
    <property type="match status" value="1"/>
</dbReference>
<dbReference type="GO" id="GO:0003677">
    <property type="term" value="F:DNA binding"/>
    <property type="evidence" value="ECO:0007669"/>
    <property type="project" value="UniProtKB-UniRule"/>
</dbReference>
<organism evidence="10 11">
    <name type="scientific">Marinicauda salina</name>
    <dbReference type="NCBI Taxonomy" id="2135793"/>
    <lineage>
        <taxon>Bacteria</taxon>
        <taxon>Pseudomonadati</taxon>
        <taxon>Pseudomonadota</taxon>
        <taxon>Alphaproteobacteria</taxon>
        <taxon>Maricaulales</taxon>
        <taxon>Maricaulaceae</taxon>
        <taxon>Marinicauda</taxon>
    </lineage>
</organism>
<dbReference type="OrthoDB" id="9808768at2"/>
<dbReference type="InterPro" id="IPR003395">
    <property type="entry name" value="RecF/RecN/SMC_N"/>
</dbReference>
<dbReference type="CDD" id="cd03278">
    <property type="entry name" value="ABC_SMC_barmotin"/>
    <property type="match status" value="1"/>
</dbReference>
<feature type="region of interest" description="Disordered" evidence="8">
    <location>
        <begin position="895"/>
        <end position="914"/>
    </location>
</feature>
<comment type="subcellular location">
    <subcellularLocation>
        <location evidence="1 7">Cytoplasm</location>
    </subcellularLocation>
</comment>
<dbReference type="SUPFAM" id="SSF52540">
    <property type="entry name" value="P-loop containing nucleoside triphosphate hydrolases"/>
    <property type="match status" value="1"/>
</dbReference>
<reference evidence="11" key="1">
    <citation type="submission" date="2018-05" db="EMBL/GenBank/DDBJ databases">
        <authorList>
            <person name="Liu B.-T."/>
        </authorList>
    </citation>
    <scope>NUCLEOTIDE SEQUENCE [LARGE SCALE GENOMIC DNA]</scope>
    <source>
        <strain evidence="11">WD6-1</strain>
    </source>
</reference>
<feature type="region of interest" description="Disordered" evidence="8">
    <location>
        <begin position="665"/>
        <end position="705"/>
    </location>
</feature>
<proteinExistence type="inferred from homology"/>
<dbReference type="InterPro" id="IPR024704">
    <property type="entry name" value="SMC"/>
</dbReference>
<dbReference type="NCBIfam" id="TIGR02168">
    <property type="entry name" value="SMC_prok_B"/>
    <property type="match status" value="1"/>
</dbReference>
<feature type="coiled-coil region" evidence="7">
    <location>
        <begin position="170"/>
        <end position="218"/>
    </location>
</feature>
<evidence type="ECO:0000256" key="7">
    <source>
        <dbReference type="HAMAP-Rule" id="MF_01894"/>
    </source>
</evidence>
<feature type="region of interest" description="Disordered" evidence="8">
    <location>
        <begin position="355"/>
        <end position="377"/>
    </location>
</feature>
<dbReference type="InterPro" id="IPR027417">
    <property type="entry name" value="P-loop_NTPase"/>
</dbReference>
<evidence type="ECO:0000313" key="10">
    <source>
        <dbReference type="EMBL" id="PWE17637.1"/>
    </source>
</evidence>
<dbReference type="Gene3D" id="3.40.50.300">
    <property type="entry name" value="P-loop containing nucleotide triphosphate hydrolases"/>
    <property type="match status" value="2"/>
</dbReference>
<comment type="similarity">
    <text evidence="7">Belongs to the SMC family.</text>
</comment>
<keyword evidence="4 7" id="KW-0067">ATP-binding</keyword>
<evidence type="ECO:0000256" key="3">
    <source>
        <dbReference type="ARBA" id="ARBA00022741"/>
    </source>
</evidence>
<dbReference type="GO" id="GO:0016887">
    <property type="term" value="F:ATP hydrolysis activity"/>
    <property type="evidence" value="ECO:0007669"/>
    <property type="project" value="InterPro"/>
</dbReference>
<feature type="compositionally biased region" description="Basic and acidic residues" evidence="8">
    <location>
        <begin position="467"/>
        <end position="486"/>
    </location>
</feature>
<keyword evidence="2 7" id="KW-0963">Cytoplasm</keyword>
<dbReference type="RefSeq" id="WP_109252868.1">
    <property type="nucleotide sequence ID" value="NZ_QEXV01000003.1"/>
</dbReference>
<dbReference type="GO" id="GO:0005737">
    <property type="term" value="C:cytoplasm"/>
    <property type="evidence" value="ECO:0007669"/>
    <property type="project" value="UniProtKB-SubCell"/>
</dbReference>